<feature type="compositionally biased region" description="Basic and acidic residues" evidence="1">
    <location>
        <begin position="60"/>
        <end position="71"/>
    </location>
</feature>
<evidence type="ECO:0000313" key="3">
    <source>
        <dbReference type="Proteomes" id="UP001596020"/>
    </source>
</evidence>
<dbReference type="RefSeq" id="WP_380077984.1">
    <property type="nucleotide sequence ID" value="NZ_JBHSGO010000081.1"/>
</dbReference>
<name>A0ABV9K656_9PORP</name>
<sequence>MVEYIGCDYPGEGKHLEAEVFLYYKIKIGTEKWNLSTFIYKGLEQKEYPYSILKYEDKGLKAGDPPGEQKRNNSMQPSSQMRWTSYKSYSFVTKV</sequence>
<dbReference type="Proteomes" id="UP001596020">
    <property type="component" value="Unassembled WGS sequence"/>
</dbReference>
<feature type="region of interest" description="Disordered" evidence="1">
    <location>
        <begin position="60"/>
        <end position="81"/>
    </location>
</feature>
<gene>
    <name evidence="2" type="ORF">ACFO3G_03380</name>
</gene>
<feature type="compositionally biased region" description="Polar residues" evidence="1">
    <location>
        <begin position="72"/>
        <end position="81"/>
    </location>
</feature>
<comment type="caution">
    <text evidence="2">The sequence shown here is derived from an EMBL/GenBank/DDBJ whole genome shotgun (WGS) entry which is preliminary data.</text>
</comment>
<keyword evidence="3" id="KW-1185">Reference proteome</keyword>
<evidence type="ECO:0000256" key="1">
    <source>
        <dbReference type="SAM" id="MobiDB-lite"/>
    </source>
</evidence>
<proteinExistence type="predicted"/>
<protein>
    <submittedName>
        <fullName evidence="2">Uncharacterized protein</fullName>
    </submittedName>
</protein>
<reference evidence="3" key="1">
    <citation type="journal article" date="2019" name="Int. J. Syst. Evol. Microbiol.">
        <title>The Global Catalogue of Microorganisms (GCM) 10K type strain sequencing project: providing services to taxonomists for standard genome sequencing and annotation.</title>
        <authorList>
            <consortium name="The Broad Institute Genomics Platform"/>
            <consortium name="The Broad Institute Genome Sequencing Center for Infectious Disease"/>
            <person name="Wu L."/>
            <person name="Ma J."/>
        </authorList>
    </citation>
    <scope>NUCLEOTIDE SEQUENCE [LARGE SCALE GENOMIC DNA]</scope>
    <source>
        <strain evidence="3">CGMCC 4.7357</strain>
    </source>
</reference>
<dbReference type="EMBL" id="JBHSGO010000081">
    <property type="protein sequence ID" value="MFC4665655.1"/>
    <property type="molecule type" value="Genomic_DNA"/>
</dbReference>
<accession>A0ABV9K656</accession>
<organism evidence="2 3">
    <name type="scientific">Falsiporphyromonas endometrii</name>
    <dbReference type="NCBI Taxonomy" id="1387297"/>
    <lineage>
        <taxon>Bacteria</taxon>
        <taxon>Pseudomonadati</taxon>
        <taxon>Bacteroidota</taxon>
        <taxon>Bacteroidia</taxon>
        <taxon>Bacteroidales</taxon>
        <taxon>Porphyromonadaceae</taxon>
        <taxon>Falsiporphyromonas</taxon>
    </lineage>
</organism>
<evidence type="ECO:0000313" key="2">
    <source>
        <dbReference type="EMBL" id="MFC4665655.1"/>
    </source>
</evidence>